<feature type="transmembrane region" description="Helical" evidence="1">
    <location>
        <begin position="59"/>
        <end position="77"/>
    </location>
</feature>
<keyword evidence="1" id="KW-1133">Transmembrane helix</keyword>
<keyword evidence="3" id="KW-1185">Reference proteome</keyword>
<dbReference type="Proteomes" id="UP000562027">
    <property type="component" value="Unassembled WGS sequence"/>
</dbReference>
<comment type="caution">
    <text evidence="2">The sequence shown here is derived from an EMBL/GenBank/DDBJ whole genome shotgun (WGS) entry which is preliminary data.</text>
</comment>
<evidence type="ECO:0000256" key="1">
    <source>
        <dbReference type="SAM" id="Phobius"/>
    </source>
</evidence>
<dbReference type="RefSeq" id="WP_184299867.1">
    <property type="nucleotide sequence ID" value="NZ_JACHLP010000005.1"/>
</dbReference>
<evidence type="ECO:0000313" key="2">
    <source>
        <dbReference type="EMBL" id="MBB4844024.1"/>
    </source>
</evidence>
<evidence type="ECO:0008006" key="4">
    <source>
        <dbReference type="Google" id="ProtNLM"/>
    </source>
</evidence>
<name>A0A840L632_9BURK</name>
<accession>A0A840L632</accession>
<evidence type="ECO:0000313" key="3">
    <source>
        <dbReference type="Proteomes" id="UP000562027"/>
    </source>
</evidence>
<gene>
    <name evidence="2" type="ORF">HNP55_002560</name>
</gene>
<dbReference type="AlphaFoldDB" id="A0A840L632"/>
<organism evidence="2 3">
    <name type="scientific">Roseateles oligotrophus</name>
    <dbReference type="NCBI Taxonomy" id="1769250"/>
    <lineage>
        <taxon>Bacteria</taxon>
        <taxon>Pseudomonadati</taxon>
        <taxon>Pseudomonadota</taxon>
        <taxon>Betaproteobacteria</taxon>
        <taxon>Burkholderiales</taxon>
        <taxon>Sphaerotilaceae</taxon>
        <taxon>Roseateles</taxon>
    </lineage>
</organism>
<dbReference type="EMBL" id="JACHLP010000005">
    <property type="protein sequence ID" value="MBB4844024.1"/>
    <property type="molecule type" value="Genomic_DNA"/>
</dbReference>
<feature type="transmembrane region" description="Helical" evidence="1">
    <location>
        <begin position="84"/>
        <end position="110"/>
    </location>
</feature>
<keyword evidence="1" id="KW-0472">Membrane</keyword>
<proteinExistence type="predicted"/>
<sequence length="113" mass="11869">MNAPPSPGLGRATQFSRAHLLGRIAAAVLGGYAFCWGFIALSMAALYAAKMPFHDAEHLAAILGFLLFVAVFCWAFVTRSLARAWLLLAGGGVLMATAAQLVQQLLIAAAEGH</sequence>
<reference evidence="2 3" key="1">
    <citation type="submission" date="2020-08" db="EMBL/GenBank/DDBJ databases">
        <title>Functional genomics of gut bacteria from endangered species of beetles.</title>
        <authorList>
            <person name="Carlos-Shanley C."/>
        </authorList>
    </citation>
    <scope>NUCLEOTIDE SEQUENCE [LARGE SCALE GENOMIC DNA]</scope>
    <source>
        <strain evidence="2 3">S00239</strain>
    </source>
</reference>
<keyword evidence="1" id="KW-0812">Transmembrane</keyword>
<feature type="transmembrane region" description="Helical" evidence="1">
    <location>
        <begin position="20"/>
        <end position="47"/>
    </location>
</feature>
<protein>
    <recommendedName>
        <fullName evidence="4">Iron uptake protein</fullName>
    </recommendedName>
</protein>